<organism evidence="1 2">
    <name type="scientific">Colletotrichum fructicola (strain Nara gc5)</name>
    <name type="common">Anthracnose fungus</name>
    <name type="synonym">Colletotrichum gloeosporioides (strain Nara gc5)</name>
    <dbReference type="NCBI Taxonomy" id="1213859"/>
    <lineage>
        <taxon>Eukaryota</taxon>
        <taxon>Fungi</taxon>
        <taxon>Dikarya</taxon>
        <taxon>Ascomycota</taxon>
        <taxon>Pezizomycotina</taxon>
        <taxon>Sordariomycetes</taxon>
        <taxon>Hypocreomycetidae</taxon>
        <taxon>Glomerellales</taxon>
        <taxon>Glomerellaceae</taxon>
        <taxon>Colletotrichum</taxon>
        <taxon>Colletotrichum gloeosporioides species complex</taxon>
    </lineage>
</organism>
<sequence length="99" mass="10478">MGLTGYRTPFYSPSIGVTSFPRDEICVMLGSSLDMAVRNETSRRMQSCMTAVVSAGCVGSIYHAAVYGDHDLAGHDCSGEYCFGFATPSPPSAFGCCDT</sequence>
<reference evidence="1 2" key="1">
    <citation type="submission" date="2012-08" db="EMBL/GenBank/DDBJ databases">
        <authorList>
            <person name="Gan P.H.P."/>
            <person name="Ikeda K."/>
            <person name="Irieda H."/>
            <person name="Narusaka M."/>
            <person name="O'Connell R.J."/>
            <person name="Narusaka Y."/>
            <person name="Takano Y."/>
            <person name="Kubo Y."/>
            <person name="Shirasu K."/>
        </authorList>
    </citation>
    <scope>NUCLEOTIDE SEQUENCE [LARGE SCALE GENOMIC DNA]</scope>
    <source>
        <strain evidence="1 2">Nara gc5</strain>
    </source>
</reference>
<evidence type="ECO:0000313" key="1">
    <source>
        <dbReference type="EMBL" id="KAF4474918.1"/>
    </source>
</evidence>
<dbReference type="RefSeq" id="XP_031875485.1">
    <property type="nucleotide sequence ID" value="XM_032028214.1"/>
</dbReference>
<comment type="caution">
    <text evidence="1">The sequence shown here is derived from an EMBL/GenBank/DDBJ whole genome shotgun (WGS) entry which is preliminary data.</text>
</comment>
<proteinExistence type="predicted"/>
<reference evidence="1 2" key="2">
    <citation type="submission" date="2020-04" db="EMBL/GenBank/DDBJ databases">
        <title>Genome sequencing and assembly of multiple isolates from the Colletotrichum gloeosporioides species complex.</title>
        <authorList>
            <person name="Gan P."/>
            <person name="Shirasu K."/>
        </authorList>
    </citation>
    <scope>NUCLEOTIDE SEQUENCE [LARGE SCALE GENOMIC DNA]</scope>
    <source>
        <strain evidence="1 2">Nara gc5</strain>
    </source>
</reference>
<dbReference type="InParanoid" id="A0A7J6IES5"/>
<dbReference type="GeneID" id="43612317"/>
<keyword evidence="2" id="KW-1185">Reference proteome</keyword>
<dbReference type="AlphaFoldDB" id="A0A7J6IES5"/>
<dbReference type="Proteomes" id="UP000011096">
    <property type="component" value="Unassembled WGS sequence"/>
</dbReference>
<evidence type="ECO:0000313" key="2">
    <source>
        <dbReference type="Proteomes" id="UP000011096"/>
    </source>
</evidence>
<name>A0A7J6IES5_COLFN</name>
<protein>
    <submittedName>
        <fullName evidence="1">Uncharacterized protein</fullName>
    </submittedName>
</protein>
<accession>A0A7J6IES5</accession>
<dbReference type="EMBL" id="ANPB02000010">
    <property type="protein sequence ID" value="KAF4474918.1"/>
    <property type="molecule type" value="Genomic_DNA"/>
</dbReference>
<gene>
    <name evidence="1" type="ORF">CGGC5_v016000</name>
</gene>